<dbReference type="Proteomes" id="UP000238176">
    <property type="component" value="Unassembled WGS sequence"/>
</dbReference>
<dbReference type="AlphaFoldDB" id="A0A2T0UH78"/>
<organism evidence="2 3">
    <name type="scientific">Glycomyces artemisiae</name>
    <dbReference type="NCBI Taxonomy" id="1076443"/>
    <lineage>
        <taxon>Bacteria</taxon>
        <taxon>Bacillati</taxon>
        <taxon>Actinomycetota</taxon>
        <taxon>Actinomycetes</taxon>
        <taxon>Glycomycetales</taxon>
        <taxon>Glycomycetaceae</taxon>
        <taxon>Glycomyces</taxon>
    </lineage>
</organism>
<accession>A0A2T0UH78</accession>
<dbReference type="OrthoDB" id="4247493at2"/>
<comment type="caution">
    <text evidence="2">The sequence shown here is derived from an EMBL/GenBank/DDBJ whole genome shotgun (WGS) entry which is preliminary data.</text>
</comment>
<dbReference type="RefSeq" id="WP_106365265.1">
    <property type="nucleotide sequence ID" value="NZ_PVTJ01000007.1"/>
</dbReference>
<name>A0A2T0UH78_9ACTN</name>
<keyword evidence="1" id="KW-0732">Signal</keyword>
<evidence type="ECO:0008006" key="4">
    <source>
        <dbReference type="Google" id="ProtNLM"/>
    </source>
</evidence>
<evidence type="ECO:0000313" key="2">
    <source>
        <dbReference type="EMBL" id="PRY57262.1"/>
    </source>
</evidence>
<gene>
    <name evidence="2" type="ORF">B0I28_107110</name>
</gene>
<keyword evidence="3" id="KW-1185">Reference proteome</keyword>
<evidence type="ECO:0000256" key="1">
    <source>
        <dbReference type="SAM" id="SignalP"/>
    </source>
</evidence>
<feature type="chain" id="PRO_5039309492" description="Secreted protein" evidence="1">
    <location>
        <begin position="28"/>
        <end position="151"/>
    </location>
</feature>
<sequence>MFERIKAPGRRALTMLALVVTATAGLAVIGGSTASAEDVGASAWELDYATNTTMSGKDKECSTDSPWVSVCFQPSGDIFWVRDKEADGNRVAIEWRDLSGNRVGRCTDTLGVAADWTSCNKDLPEGHNIQWRAGHWDFGQWNWDREFTTYA</sequence>
<proteinExistence type="predicted"/>
<reference evidence="2 3" key="1">
    <citation type="submission" date="2018-03" db="EMBL/GenBank/DDBJ databases">
        <title>Genomic Encyclopedia of Type Strains, Phase III (KMG-III): the genomes of soil and plant-associated and newly described type strains.</title>
        <authorList>
            <person name="Whitman W."/>
        </authorList>
    </citation>
    <scope>NUCLEOTIDE SEQUENCE [LARGE SCALE GENOMIC DNA]</scope>
    <source>
        <strain evidence="2 3">CGMCC 4.7067</strain>
    </source>
</reference>
<evidence type="ECO:0000313" key="3">
    <source>
        <dbReference type="Proteomes" id="UP000238176"/>
    </source>
</evidence>
<feature type="signal peptide" evidence="1">
    <location>
        <begin position="1"/>
        <end position="27"/>
    </location>
</feature>
<protein>
    <recommendedName>
        <fullName evidence="4">Secreted protein</fullName>
    </recommendedName>
</protein>
<dbReference type="EMBL" id="PVTJ01000007">
    <property type="protein sequence ID" value="PRY57262.1"/>
    <property type="molecule type" value="Genomic_DNA"/>
</dbReference>